<dbReference type="SUPFAM" id="SSF89550">
    <property type="entry name" value="PHP domain-like"/>
    <property type="match status" value="1"/>
</dbReference>
<comment type="pathway">
    <text evidence="1 8">Amino-acid biosynthesis; L-histidine biosynthesis; L-histidine from 5-phospho-alpha-D-ribose 1-diphosphate: step 8/9.</text>
</comment>
<name>A0A9P6C3H1_9AGAR</name>
<reference evidence="10" key="1">
    <citation type="submission" date="2020-11" db="EMBL/GenBank/DDBJ databases">
        <authorList>
            <consortium name="DOE Joint Genome Institute"/>
            <person name="Ahrendt S."/>
            <person name="Riley R."/>
            <person name="Andreopoulos W."/>
            <person name="Labutti K."/>
            <person name="Pangilinan J."/>
            <person name="Ruiz-Duenas F.J."/>
            <person name="Barrasa J.M."/>
            <person name="Sanchez-Garcia M."/>
            <person name="Camarero S."/>
            <person name="Miyauchi S."/>
            <person name="Serrano A."/>
            <person name="Linde D."/>
            <person name="Babiker R."/>
            <person name="Drula E."/>
            <person name="Ayuso-Fernandez I."/>
            <person name="Pacheco R."/>
            <person name="Padilla G."/>
            <person name="Ferreira P."/>
            <person name="Barriuso J."/>
            <person name="Kellner H."/>
            <person name="Castanera R."/>
            <person name="Alfaro M."/>
            <person name="Ramirez L."/>
            <person name="Pisabarro A.G."/>
            <person name="Kuo A."/>
            <person name="Tritt A."/>
            <person name="Lipzen A."/>
            <person name="He G."/>
            <person name="Yan M."/>
            <person name="Ng V."/>
            <person name="Cullen D."/>
            <person name="Martin F."/>
            <person name="Rosso M.-N."/>
            <person name="Henrissat B."/>
            <person name="Hibbett D."/>
            <person name="Martinez A.T."/>
            <person name="Grigoriev I.V."/>
        </authorList>
    </citation>
    <scope>NUCLEOTIDE SEQUENCE</scope>
    <source>
        <strain evidence="10">MF-IS2</strain>
    </source>
</reference>
<protein>
    <recommendedName>
        <fullName evidence="3 8">Histidinol-phosphatase</fullName>
        <shortName evidence="8">HolPase</shortName>
        <ecNumber evidence="3 8">3.1.3.15</ecNumber>
    </recommendedName>
</protein>
<dbReference type="CDD" id="cd12110">
    <property type="entry name" value="PHP_HisPPase_Hisj_like"/>
    <property type="match status" value="1"/>
</dbReference>
<accession>A0A9P6C3H1</accession>
<evidence type="ECO:0000256" key="2">
    <source>
        <dbReference type="ARBA" id="ARBA00009152"/>
    </source>
</evidence>
<gene>
    <name evidence="10" type="ORF">P691DRAFT_707019</name>
</gene>
<dbReference type="Gene3D" id="3.20.20.140">
    <property type="entry name" value="Metal-dependent hydrolases"/>
    <property type="match status" value="1"/>
</dbReference>
<evidence type="ECO:0000256" key="8">
    <source>
        <dbReference type="RuleBase" id="RU366003"/>
    </source>
</evidence>
<dbReference type="NCBIfam" id="TIGR01856">
    <property type="entry name" value="hisJ_fam"/>
    <property type="match status" value="1"/>
</dbReference>
<dbReference type="InterPro" id="IPR004013">
    <property type="entry name" value="PHP_dom"/>
</dbReference>
<dbReference type="GO" id="GO:0005737">
    <property type="term" value="C:cytoplasm"/>
    <property type="evidence" value="ECO:0007669"/>
    <property type="project" value="TreeGrafter"/>
</dbReference>
<evidence type="ECO:0000256" key="7">
    <source>
        <dbReference type="ARBA" id="ARBA00049158"/>
    </source>
</evidence>
<comment type="caution">
    <text evidence="10">The sequence shown here is derived from an EMBL/GenBank/DDBJ whole genome shotgun (WGS) entry which is preliminary data.</text>
</comment>
<evidence type="ECO:0000256" key="4">
    <source>
        <dbReference type="ARBA" id="ARBA00022605"/>
    </source>
</evidence>
<keyword evidence="5 8" id="KW-0378">Hydrolase</keyword>
<comment type="catalytic activity">
    <reaction evidence="7 8">
        <text>L-histidinol phosphate + H2O = L-histidinol + phosphate</text>
        <dbReference type="Rhea" id="RHEA:14465"/>
        <dbReference type="ChEBI" id="CHEBI:15377"/>
        <dbReference type="ChEBI" id="CHEBI:43474"/>
        <dbReference type="ChEBI" id="CHEBI:57699"/>
        <dbReference type="ChEBI" id="CHEBI:57980"/>
        <dbReference type="EC" id="3.1.3.15"/>
    </reaction>
</comment>
<evidence type="ECO:0000259" key="9">
    <source>
        <dbReference type="Pfam" id="PF02811"/>
    </source>
</evidence>
<sequence>MPHSHHSHSGQFCKHAAGMLEDVVKQAIAQGFEVFGLTEHVPRYREADLYPEEEGLPLAALNQQFISFLQEAQRLKVHYAPQINLLIGLETEFITPQDLEGLSSILDQHRSVIEYIVGSVHHVNAIPIDFDESTYHKALASFTEEGDSEHDRLEKFLVAYFDAQYELLQRFKPEIVGHIDLCRLYTPDVKFADYLTVWEKIERNIECAVSYGALFEVNAAAFRKKWDTAYPGVDVAKLILKHGGRFALSDDSHGPHAVGMNYRRTFHYLKSLGVEELWYLGQSDTPNASGRNIQALKLRDWVEHPFWRPLLAEE</sequence>
<evidence type="ECO:0000313" key="10">
    <source>
        <dbReference type="EMBL" id="KAF9447293.1"/>
    </source>
</evidence>
<dbReference type="Pfam" id="PF02811">
    <property type="entry name" value="PHP"/>
    <property type="match status" value="1"/>
</dbReference>
<comment type="similarity">
    <text evidence="2 8">Belongs to the PHP hydrolase family. HisK subfamily.</text>
</comment>
<keyword evidence="11" id="KW-1185">Reference proteome</keyword>
<evidence type="ECO:0000256" key="3">
    <source>
        <dbReference type="ARBA" id="ARBA00013085"/>
    </source>
</evidence>
<dbReference type="PANTHER" id="PTHR21039:SF0">
    <property type="entry name" value="HISTIDINOL-PHOSPHATASE"/>
    <property type="match status" value="1"/>
</dbReference>
<feature type="domain" description="PHP" evidence="9">
    <location>
        <begin position="5"/>
        <end position="219"/>
    </location>
</feature>
<dbReference type="InterPro" id="IPR010140">
    <property type="entry name" value="Histidinol_P_phosphatase_HisJ"/>
</dbReference>
<dbReference type="EMBL" id="MU151206">
    <property type="protein sequence ID" value="KAF9447293.1"/>
    <property type="molecule type" value="Genomic_DNA"/>
</dbReference>
<evidence type="ECO:0000256" key="1">
    <source>
        <dbReference type="ARBA" id="ARBA00004970"/>
    </source>
</evidence>
<organism evidence="10 11">
    <name type="scientific">Macrolepiota fuliginosa MF-IS2</name>
    <dbReference type="NCBI Taxonomy" id="1400762"/>
    <lineage>
        <taxon>Eukaryota</taxon>
        <taxon>Fungi</taxon>
        <taxon>Dikarya</taxon>
        <taxon>Basidiomycota</taxon>
        <taxon>Agaricomycotina</taxon>
        <taxon>Agaricomycetes</taxon>
        <taxon>Agaricomycetidae</taxon>
        <taxon>Agaricales</taxon>
        <taxon>Agaricineae</taxon>
        <taxon>Agaricaceae</taxon>
        <taxon>Macrolepiota</taxon>
    </lineage>
</organism>
<dbReference type="Proteomes" id="UP000807342">
    <property type="component" value="Unassembled WGS sequence"/>
</dbReference>
<dbReference type="GO" id="GO:0004401">
    <property type="term" value="F:histidinol-phosphatase activity"/>
    <property type="evidence" value="ECO:0007669"/>
    <property type="project" value="UniProtKB-UniRule"/>
</dbReference>
<proteinExistence type="inferred from homology"/>
<evidence type="ECO:0000313" key="11">
    <source>
        <dbReference type="Proteomes" id="UP000807342"/>
    </source>
</evidence>
<dbReference type="PANTHER" id="PTHR21039">
    <property type="entry name" value="HISTIDINOL PHOSPHATASE-RELATED"/>
    <property type="match status" value="1"/>
</dbReference>
<dbReference type="AlphaFoldDB" id="A0A9P6C3H1"/>
<dbReference type="OrthoDB" id="5957391at2759"/>
<evidence type="ECO:0000256" key="5">
    <source>
        <dbReference type="ARBA" id="ARBA00022801"/>
    </source>
</evidence>
<dbReference type="EC" id="3.1.3.15" evidence="3 8"/>
<keyword evidence="4 8" id="KW-0028">Amino-acid biosynthesis</keyword>
<evidence type="ECO:0000256" key="6">
    <source>
        <dbReference type="ARBA" id="ARBA00023102"/>
    </source>
</evidence>
<dbReference type="InterPro" id="IPR016195">
    <property type="entry name" value="Pol/histidinol_Pase-like"/>
</dbReference>
<dbReference type="GO" id="GO:0000105">
    <property type="term" value="P:L-histidine biosynthetic process"/>
    <property type="evidence" value="ECO:0007669"/>
    <property type="project" value="UniProtKB-UniRule"/>
</dbReference>
<keyword evidence="6 8" id="KW-0368">Histidine biosynthesis</keyword>